<name>A0A3N4HDX3_ASCIM</name>
<sequence length="69" mass="7742">MEVEEQLEDVDDEDSTEWGEGEDVNDEGNQEASHSGSDEYYQPPEEAFEEDSGGSDLDVNPDGEYIPRK</sequence>
<accession>A0A3N4HDX3</accession>
<feature type="compositionally biased region" description="Acidic residues" evidence="1">
    <location>
        <begin position="1"/>
        <end position="29"/>
    </location>
</feature>
<protein>
    <submittedName>
        <fullName evidence="2">Uncharacterized protein</fullName>
    </submittedName>
</protein>
<evidence type="ECO:0000256" key="1">
    <source>
        <dbReference type="SAM" id="MobiDB-lite"/>
    </source>
</evidence>
<organism evidence="2 3">
    <name type="scientific">Ascobolus immersus RN42</name>
    <dbReference type="NCBI Taxonomy" id="1160509"/>
    <lineage>
        <taxon>Eukaryota</taxon>
        <taxon>Fungi</taxon>
        <taxon>Dikarya</taxon>
        <taxon>Ascomycota</taxon>
        <taxon>Pezizomycotina</taxon>
        <taxon>Pezizomycetes</taxon>
        <taxon>Pezizales</taxon>
        <taxon>Ascobolaceae</taxon>
        <taxon>Ascobolus</taxon>
    </lineage>
</organism>
<reference evidence="2 3" key="1">
    <citation type="journal article" date="2018" name="Nat. Ecol. Evol.">
        <title>Pezizomycetes genomes reveal the molecular basis of ectomycorrhizal truffle lifestyle.</title>
        <authorList>
            <person name="Murat C."/>
            <person name="Payen T."/>
            <person name="Noel B."/>
            <person name="Kuo A."/>
            <person name="Morin E."/>
            <person name="Chen J."/>
            <person name="Kohler A."/>
            <person name="Krizsan K."/>
            <person name="Balestrini R."/>
            <person name="Da Silva C."/>
            <person name="Montanini B."/>
            <person name="Hainaut M."/>
            <person name="Levati E."/>
            <person name="Barry K.W."/>
            <person name="Belfiori B."/>
            <person name="Cichocki N."/>
            <person name="Clum A."/>
            <person name="Dockter R.B."/>
            <person name="Fauchery L."/>
            <person name="Guy J."/>
            <person name="Iotti M."/>
            <person name="Le Tacon F."/>
            <person name="Lindquist E.A."/>
            <person name="Lipzen A."/>
            <person name="Malagnac F."/>
            <person name="Mello A."/>
            <person name="Molinier V."/>
            <person name="Miyauchi S."/>
            <person name="Poulain J."/>
            <person name="Riccioni C."/>
            <person name="Rubini A."/>
            <person name="Sitrit Y."/>
            <person name="Splivallo R."/>
            <person name="Traeger S."/>
            <person name="Wang M."/>
            <person name="Zifcakova L."/>
            <person name="Wipf D."/>
            <person name="Zambonelli A."/>
            <person name="Paolocci F."/>
            <person name="Nowrousian M."/>
            <person name="Ottonello S."/>
            <person name="Baldrian P."/>
            <person name="Spatafora J.W."/>
            <person name="Henrissat B."/>
            <person name="Nagy L.G."/>
            <person name="Aury J.M."/>
            <person name="Wincker P."/>
            <person name="Grigoriev I.V."/>
            <person name="Bonfante P."/>
            <person name="Martin F.M."/>
        </authorList>
    </citation>
    <scope>NUCLEOTIDE SEQUENCE [LARGE SCALE GENOMIC DNA]</scope>
    <source>
        <strain evidence="2 3">RN42</strain>
    </source>
</reference>
<dbReference type="EMBL" id="ML119959">
    <property type="protein sequence ID" value="RPA71198.1"/>
    <property type="molecule type" value="Genomic_DNA"/>
</dbReference>
<evidence type="ECO:0000313" key="2">
    <source>
        <dbReference type="EMBL" id="RPA71198.1"/>
    </source>
</evidence>
<feature type="region of interest" description="Disordered" evidence="1">
    <location>
        <begin position="1"/>
        <end position="69"/>
    </location>
</feature>
<keyword evidence="3" id="KW-1185">Reference proteome</keyword>
<gene>
    <name evidence="2" type="ORF">BJ508DRAFT_336288</name>
</gene>
<evidence type="ECO:0000313" key="3">
    <source>
        <dbReference type="Proteomes" id="UP000275078"/>
    </source>
</evidence>
<dbReference type="AlphaFoldDB" id="A0A3N4HDX3"/>
<proteinExistence type="predicted"/>
<dbReference type="Proteomes" id="UP000275078">
    <property type="component" value="Unassembled WGS sequence"/>
</dbReference>